<protein>
    <recommendedName>
        <fullName evidence="4">Mercuric transport protein MerT</fullName>
    </recommendedName>
</protein>
<keyword evidence="1" id="KW-0812">Transmembrane</keyword>
<dbReference type="EMBL" id="CP040946">
    <property type="protein sequence ID" value="QDC44453.1"/>
    <property type="molecule type" value="Genomic_DNA"/>
</dbReference>
<evidence type="ECO:0008006" key="4">
    <source>
        <dbReference type="Google" id="ProtNLM"/>
    </source>
</evidence>
<accession>A0A5B8CT53</accession>
<organism evidence="2 3">
    <name type="scientific">Methylophilus medardicus</name>
    <dbReference type="NCBI Taxonomy" id="2588534"/>
    <lineage>
        <taxon>Bacteria</taxon>
        <taxon>Pseudomonadati</taxon>
        <taxon>Pseudomonadota</taxon>
        <taxon>Betaproteobacteria</taxon>
        <taxon>Nitrosomonadales</taxon>
        <taxon>Methylophilaceae</taxon>
        <taxon>Methylophilus</taxon>
    </lineage>
</organism>
<keyword evidence="1" id="KW-1133">Transmembrane helix</keyword>
<evidence type="ECO:0000313" key="2">
    <source>
        <dbReference type="EMBL" id="QDC44453.1"/>
    </source>
</evidence>
<keyword evidence="1" id="KW-0472">Membrane</keyword>
<name>A0A5B8CT53_9PROT</name>
<feature type="transmembrane region" description="Helical" evidence="1">
    <location>
        <begin position="106"/>
        <end position="129"/>
    </location>
</feature>
<reference evidence="3" key="1">
    <citation type="journal article" date="2019" name="ISME J.">
        <title>Evolution in action: habitat transition from sediment to the pelagial leads to genome streamlining in Methylophilaceae.</title>
        <authorList>
            <person name="Salcher M."/>
            <person name="Schaefle D."/>
            <person name="Kaspar M."/>
            <person name="Neuenschwander S.M."/>
            <person name="Ghai R."/>
        </authorList>
    </citation>
    <scope>NUCLEOTIDE SEQUENCE [LARGE SCALE GENOMIC DNA]</scope>
    <source>
        <strain evidence="3">MMS-M-51</strain>
    </source>
</reference>
<keyword evidence="3" id="KW-1185">Reference proteome</keyword>
<proteinExistence type="predicted"/>
<evidence type="ECO:0000313" key="3">
    <source>
        <dbReference type="Proteomes" id="UP000311008"/>
    </source>
</evidence>
<dbReference type="RefSeq" id="WP_140003784.1">
    <property type="nucleotide sequence ID" value="NZ_CP040946.1"/>
</dbReference>
<dbReference type="OrthoDB" id="8908498at2"/>
<dbReference type="KEGG" id="mmec:FIU01_07905"/>
<feature type="transmembrane region" description="Helical" evidence="1">
    <location>
        <begin position="63"/>
        <end position="80"/>
    </location>
</feature>
<gene>
    <name evidence="2" type="ORF">FIU01_07905</name>
</gene>
<feature type="transmembrane region" description="Helical" evidence="1">
    <location>
        <begin position="20"/>
        <end position="42"/>
    </location>
</feature>
<evidence type="ECO:0000256" key="1">
    <source>
        <dbReference type="SAM" id="Phobius"/>
    </source>
</evidence>
<dbReference type="AlphaFoldDB" id="A0A5B8CT53"/>
<sequence>MVAEINQLQTTKRLNVLSLLTSGSTLICCALPATLVAIGSVATLTSLISQFPQLIWISEHKPWVFGIAGVMLLCAGWLQWRARLLPCPTDVQLAALCSRTRQQSLWIYWLSVGLFLIGCFFAFLAPLLLV</sequence>
<dbReference type="Proteomes" id="UP000311008">
    <property type="component" value="Chromosome"/>
</dbReference>